<dbReference type="PANTHER" id="PTHR43690">
    <property type="entry name" value="NARDILYSIN"/>
    <property type="match status" value="1"/>
</dbReference>
<dbReference type="InterPro" id="IPR011765">
    <property type="entry name" value="Pept_M16_N"/>
</dbReference>
<dbReference type="InterPro" id="IPR050626">
    <property type="entry name" value="Peptidase_M16"/>
</dbReference>
<dbReference type="Pfam" id="PF16187">
    <property type="entry name" value="Peptidase_M16_M"/>
    <property type="match status" value="1"/>
</dbReference>
<keyword evidence="11" id="KW-1185">Reference proteome</keyword>
<dbReference type="Gene3D" id="3.30.830.10">
    <property type="entry name" value="Metalloenzyme, LuxS/M16 peptidase-like"/>
    <property type="match status" value="4"/>
</dbReference>
<dbReference type="Proteomes" id="UP001595897">
    <property type="component" value="Unassembled WGS sequence"/>
</dbReference>
<evidence type="ECO:0000256" key="3">
    <source>
        <dbReference type="ARBA" id="ARBA00022723"/>
    </source>
</evidence>
<sequence>MYLLKSTDQNLVVETLPNGLKLAIIRSDATPVPIVSVSVAAGQYHETTQCYGFSHLLEHMIFHRSKRGEHEDALEKHVASQGGYINGWTHACHTNFHLSCHQSGFISALKMLWNKITHPSFSIDGIKSEIAAIEQEFRLKQQDPVRGLFSVKKAIANQAHPFHRFTVGNAQTFSKQSLDELQSSLIEHHENYFHSGNIAVCIKLPRHDAYNDLPFDDLPFNDLLGQAKHILSAGIAEKPANHALQLPALYTQDMQNIWVNLRVKHSYCQLVLCWLVDKQDEVVDAYALKMLRKQFESKHKQGVFDIFAMKKWIRAITFTGGIEQDKCEELQLHLTLSPSGAKNKENIIALVTGYIRFLGQSQLANWRFNELEKQENLFAKYGNKRDPIEACIETAQSLHEGNNKSDNSSLPQHSFHQAKTRIQEIVRQMAESIHHVYFIDEHAAVDKTTEFYDVPYSVQSLPSISADTQTPFMLAPQNAYVSAQLLMVTPELPSGTVKVFDNHGVKLKFAQVIKDSQPCGDCFISVNSPAMCATLEHTVSKKIWVEALEKYLQRRFYQATDAGIAFRVYGHQHGLTIHTTGFSDKQLMLCIEIVNCMIAFRLNRDEFDHGKEVINKRLSNSLVQKPINQMFANLNTLIQGDTFSIKQQVNAVKSLAFETLNAHQGEFFQKVCVEALMVGNWRLFAAQRMHQQLQGRLTAKSLWQKPKITANYIEQGCLPKLHAIDSTQTALVLYQQLKEIDDGVYYLKEHATAICLMLEHILSPHVFLRLRNEQQLAYLVGAGYKPINAQAGIAIYLQSSEAGASQLYRGIMSVIEQMLDNWEETEEEIEQARPRVIEQCKPLDKDIASTARRLWANFDSSNGFYDYKRLQASIANVSGEDLKHTLAKLMHPGAGQALLTNDTQAASHEDFAHFTHRPNVQ</sequence>
<organism evidence="10 11">
    <name type="scientific">Glaciecola siphonariae</name>
    <dbReference type="NCBI Taxonomy" id="521012"/>
    <lineage>
        <taxon>Bacteria</taxon>
        <taxon>Pseudomonadati</taxon>
        <taxon>Pseudomonadota</taxon>
        <taxon>Gammaproteobacteria</taxon>
        <taxon>Alteromonadales</taxon>
        <taxon>Alteromonadaceae</taxon>
        <taxon>Glaciecola</taxon>
    </lineage>
</organism>
<evidence type="ECO:0000313" key="10">
    <source>
        <dbReference type="EMBL" id="MFC4698845.1"/>
    </source>
</evidence>
<evidence type="ECO:0000256" key="1">
    <source>
        <dbReference type="ARBA" id="ARBA00007261"/>
    </source>
</evidence>
<name>A0ABV9LT90_9ALTE</name>
<dbReference type="InterPro" id="IPR011249">
    <property type="entry name" value="Metalloenz_LuxS/M16"/>
</dbReference>
<keyword evidence="3" id="KW-0479">Metal-binding</keyword>
<evidence type="ECO:0000256" key="2">
    <source>
        <dbReference type="ARBA" id="ARBA00022670"/>
    </source>
</evidence>
<proteinExistence type="inferred from homology"/>
<keyword evidence="2" id="KW-0645">Protease</keyword>
<evidence type="ECO:0000259" key="9">
    <source>
        <dbReference type="Pfam" id="PF22456"/>
    </source>
</evidence>
<dbReference type="EMBL" id="JBHSGU010000002">
    <property type="protein sequence ID" value="MFC4698845.1"/>
    <property type="molecule type" value="Genomic_DNA"/>
</dbReference>
<evidence type="ECO:0000256" key="5">
    <source>
        <dbReference type="ARBA" id="ARBA00022833"/>
    </source>
</evidence>
<feature type="domain" description="Coenzyme PQQ synthesis protein F-like C-terminal lobe" evidence="9">
    <location>
        <begin position="757"/>
        <end position="855"/>
    </location>
</feature>
<feature type="domain" description="Peptidase M16 N-terminal" evidence="7">
    <location>
        <begin position="26"/>
        <end position="149"/>
    </location>
</feature>
<dbReference type="RefSeq" id="WP_382405527.1">
    <property type="nucleotide sequence ID" value="NZ_JBHSGU010000002.1"/>
</dbReference>
<evidence type="ECO:0000256" key="4">
    <source>
        <dbReference type="ARBA" id="ARBA00022801"/>
    </source>
</evidence>
<keyword evidence="5" id="KW-0862">Zinc</keyword>
<evidence type="ECO:0000259" key="7">
    <source>
        <dbReference type="Pfam" id="PF00675"/>
    </source>
</evidence>
<feature type="domain" description="Peptidase M16 middle/third" evidence="8">
    <location>
        <begin position="380"/>
        <end position="650"/>
    </location>
</feature>
<dbReference type="Pfam" id="PF22456">
    <property type="entry name" value="PqqF-like_C_4"/>
    <property type="match status" value="1"/>
</dbReference>
<protein>
    <submittedName>
        <fullName evidence="10">Insulinase family protein</fullName>
    </submittedName>
</protein>
<gene>
    <name evidence="10" type="ORF">ACFO4O_01550</name>
</gene>
<dbReference type="Pfam" id="PF00675">
    <property type="entry name" value="Peptidase_M16"/>
    <property type="match status" value="1"/>
</dbReference>
<dbReference type="SUPFAM" id="SSF63411">
    <property type="entry name" value="LuxS/MPP-like metallohydrolase"/>
    <property type="match status" value="4"/>
</dbReference>
<evidence type="ECO:0000256" key="6">
    <source>
        <dbReference type="ARBA" id="ARBA00023049"/>
    </source>
</evidence>
<comment type="similarity">
    <text evidence="1">Belongs to the peptidase M16 family.</text>
</comment>
<dbReference type="InterPro" id="IPR054734">
    <property type="entry name" value="PqqF-like_C_4"/>
</dbReference>
<evidence type="ECO:0000313" key="11">
    <source>
        <dbReference type="Proteomes" id="UP001595897"/>
    </source>
</evidence>
<dbReference type="InterPro" id="IPR032632">
    <property type="entry name" value="Peptidase_M16_M"/>
</dbReference>
<comment type="caution">
    <text evidence="10">The sequence shown here is derived from an EMBL/GenBank/DDBJ whole genome shotgun (WGS) entry which is preliminary data.</text>
</comment>
<keyword evidence="4" id="KW-0378">Hydrolase</keyword>
<keyword evidence="6" id="KW-0482">Metalloprotease</keyword>
<dbReference type="PANTHER" id="PTHR43690:SF18">
    <property type="entry name" value="INSULIN-DEGRADING ENZYME-RELATED"/>
    <property type="match status" value="1"/>
</dbReference>
<evidence type="ECO:0000259" key="8">
    <source>
        <dbReference type="Pfam" id="PF16187"/>
    </source>
</evidence>
<accession>A0ABV9LT90</accession>
<reference evidence="11" key="1">
    <citation type="journal article" date="2019" name="Int. J. Syst. Evol. Microbiol.">
        <title>The Global Catalogue of Microorganisms (GCM) 10K type strain sequencing project: providing services to taxonomists for standard genome sequencing and annotation.</title>
        <authorList>
            <consortium name="The Broad Institute Genomics Platform"/>
            <consortium name="The Broad Institute Genome Sequencing Center for Infectious Disease"/>
            <person name="Wu L."/>
            <person name="Ma J."/>
        </authorList>
    </citation>
    <scope>NUCLEOTIDE SEQUENCE [LARGE SCALE GENOMIC DNA]</scope>
    <source>
        <strain evidence="11">KACC 12507</strain>
    </source>
</reference>